<evidence type="ECO:0000313" key="3">
    <source>
        <dbReference type="Proteomes" id="UP000008895"/>
    </source>
</evidence>
<accession>F9YPJ5</accession>
<dbReference type="Proteomes" id="UP000008895">
    <property type="component" value="Chromosome"/>
</dbReference>
<dbReference type="PANTHER" id="PTHR43581:SF2">
    <property type="entry name" value="EXCINUCLEASE ATPASE SUBUNIT"/>
    <property type="match status" value="1"/>
</dbReference>
<keyword evidence="3" id="KW-1185">Reference proteome</keyword>
<protein>
    <recommendedName>
        <fullName evidence="1">Endonuclease GajA/Old nuclease/RecF-like AAA domain-containing protein</fullName>
    </recommendedName>
</protein>
<organism evidence="2 3">
    <name type="scientific">Capnocytophaga canimorsus (strain 5)</name>
    <dbReference type="NCBI Taxonomy" id="860228"/>
    <lineage>
        <taxon>Bacteria</taxon>
        <taxon>Pseudomonadati</taxon>
        <taxon>Bacteroidota</taxon>
        <taxon>Flavobacteriia</taxon>
        <taxon>Flavobacteriales</taxon>
        <taxon>Flavobacteriaceae</taxon>
        <taxon>Capnocytophaga</taxon>
    </lineage>
</organism>
<dbReference type="eggNOG" id="COG4637">
    <property type="taxonomic scope" value="Bacteria"/>
</dbReference>
<evidence type="ECO:0000259" key="1">
    <source>
        <dbReference type="Pfam" id="PF13175"/>
    </source>
</evidence>
<dbReference type="AlphaFoldDB" id="F9YPJ5"/>
<feature type="domain" description="Endonuclease GajA/Old nuclease/RecF-like AAA" evidence="1">
    <location>
        <begin position="149"/>
        <end position="295"/>
    </location>
</feature>
<dbReference type="KEGG" id="ccm:Ccan_00460"/>
<reference evidence="2 3" key="1">
    <citation type="journal article" date="2011" name="J. Bacteriol.">
        <title>Complete genome sequence of the dog commensal and human pathogen Capnocytophaga canimorsus strain 5.</title>
        <authorList>
            <person name="Manfredi P."/>
            <person name="Pagni M."/>
            <person name="Cornelis G.R."/>
        </authorList>
    </citation>
    <scope>NUCLEOTIDE SEQUENCE [LARGE SCALE GENOMIC DNA]</scope>
    <source>
        <strain evidence="3">5</strain>
    </source>
</reference>
<dbReference type="EMBL" id="CP002113">
    <property type="protein sequence ID" value="AEK22169.1"/>
    <property type="molecule type" value="Genomic_DNA"/>
</dbReference>
<feature type="domain" description="Endonuclease GajA/Old nuclease/RecF-like AAA" evidence="1">
    <location>
        <begin position="6"/>
        <end position="94"/>
    </location>
</feature>
<name>F9YPJ5_CAPCC</name>
<sequence length="384" mass="44507">METTERLYLKNFGPIKELDIEIKPLMVFIGESGSGKSAILKLMSLLRWVHKQNNLANFFQEEINKNIFFKNLQTSEIEEFISEKTEIVFDLGCAKYQLKDGKFEVTKCYNTTFDKVIFLSENRGILPNIFNQDFSLNMEIPYHLEDTFFNFKNAIKQNKDFFIEATKLTLFEKKAEFHSEYFVKGDDFEMKFKNASSGTKNASFLELIVNYISQKYDFSEVLQNENKRRGLGGGKTGKTFNNAKNLSVFIEEPELSLFPAAQRRLINRLVKDCFVENKQENCTTRLAFATHSPYILTSLNNLLLAGEIAKLKPEKEEEINKIIPKAYWLTMEQISVFSIEKGIVKPAIYEDENMINGDYLDSLSEEISEEFSKLLDIKYEEEGN</sequence>
<dbReference type="PANTHER" id="PTHR43581">
    <property type="entry name" value="ATP/GTP PHOSPHATASE"/>
    <property type="match status" value="1"/>
</dbReference>
<dbReference type="OrthoDB" id="1098190at2"/>
<dbReference type="InterPro" id="IPR041685">
    <property type="entry name" value="AAA_GajA/Old/RecF-like"/>
</dbReference>
<dbReference type="Gene3D" id="3.40.50.300">
    <property type="entry name" value="P-loop containing nucleotide triphosphate hydrolases"/>
    <property type="match status" value="1"/>
</dbReference>
<dbReference type="SUPFAM" id="SSF52540">
    <property type="entry name" value="P-loop containing nucleoside triphosphate hydrolases"/>
    <property type="match status" value="1"/>
</dbReference>
<proteinExistence type="predicted"/>
<dbReference type="STRING" id="860228.Ccan_00460"/>
<gene>
    <name evidence="2" type="ordered locus">Ccan_00460</name>
</gene>
<dbReference type="Pfam" id="PF13175">
    <property type="entry name" value="AAA_15"/>
    <property type="match status" value="2"/>
</dbReference>
<dbReference type="InterPro" id="IPR027417">
    <property type="entry name" value="P-loop_NTPase"/>
</dbReference>
<dbReference type="RefSeq" id="WP_013996164.1">
    <property type="nucleotide sequence ID" value="NC_015846.1"/>
</dbReference>
<dbReference type="HOGENOM" id="CLU_053347_0_0_10"/>
<evidence type="ECO:0000313" key="2">
    <source>
        <dbReference type="EMBL" id="AEK22169.1"/>
    </source>
</evidence>
<dbReference type="InterPro" id="IPR051396">
    <property type="entry name" value="Bact_Antivir_Def_Nuclease"/>
</dbReference>